<name>A0AAX3WYB1_9BACI</name>
<organism evidence="1 2">
    <name type="scientific">Lysinibacillus pakistanensis</name>
    <dbReference type="NCBI Taxonomy" id="759811"/>
    <lineage>
        <taxon>Bacteria</taxon>
        <taxon>Bacillati</taxon>
        <taxon>Bacillota</taxon>
        <taxon>Bacilli</taxon>
        <taxon>Bacillales</taxon>
        <taxon>Bacillaceae</taxon>
        <taxon>Lysinibacillus</taxon>
    </lineage>
</organism>
<evidence type="ECO:0000313" key="2">
    <source>
        <dbReference type="Proteomes" id="UP001178322"/>
    </source>
</evidence>
<evidence type="ECO:0000313" key="1">
    <source>
        <dbReference type="EMBL" id="WHY52599.1"/>
    </source>
</evidence>
<dbReference type="AlphaFoldDB" id="A0AAX3WYB1"/>
<accession>A0AAX3WYB1</accession>
<gene>
    <name evidence="1" type="ORF">QNH24_05020</name>
</gene>
<dbReference type="EMBL" id="CP126101">
    <property type="protein sequence ID" value="WHY52599.1"/>
    <property type="molecule type" value="Genomic_DNA"/>
</dbReference>
<dbReference type="Proteomes" id="UP001178322">
    <property type="component" value="Chromosome"/>
</dbReference>
<proteinExistence type="predicted"/>
<reference evidence="1" key="1">
    <citation type="submission" date="2023-05" db="EMBL/GenBank/DDBJ databases">
        <title>Comparative genomics of Bacillaceae isolates and their secondary metabolite potential.</title>
        <authorList>
            <person name="Song L."/>
            <person name="Nielsen L.J."/>
            <person name="Mohite O."/>
            <person name="Xu X."/>
            <person name="Weber T."/>
            <person name="Kovacs A.T."/>
        </authorList>
    </citation>
    <scope>NUCLEOTIDE SEQUENCE</scope>
    <source>
        <strain evidence="1">LY1</strain>
    </source>
</reference>
<dbReference type="RefSeq" id="WP_283871022.1">
    <property type="nucleotide sequence ID" value="NZ_CP126101.1"/>
</dbReference>
<protein>
    <submittedName>
        <fullName evidence="1">Uncharacterized protein</fullName>
    </submittedName>
</protein>
<sequence>MKPIVKIIRKVDIEKQYEHILQLELDYELASLFDAMNEKNEAEIEKSKKRLTEIQMELESLHAYA</sequence>